<evidence type="ECO:0000256" key="2">
    <source>
        <dbReference type="SAM" id="Phobius"/>
    </source>
</evidence>
<comment type="caution">
    <text evidence="3">The sequence shown here is derived from an EMBL/GenBank/DDBJ whole genome shotgun (WGS) entry which is preliminary data.</text>
</comment>
<dbReference type="PRINTS" id="PR00702">
    <property type="entry name" value="ACRIFLAVINRP"/>
</dbReference>
<dbReference type="Gene3D" id="3.30.70.1440">
    <property type="entry name" value="Multidrug efflux transporter AcrB pore domain"/>
    <property type="match status" value="1"/>
</dbReference>
<dbReference type="SUPFAM" id="SSF82693">
    <property type="entry name" value="Multidrug efflux transporter AcrB pore domain, PN1, PN2, PC1 and PC2 subdomains"/>
    <property type="match status" value="3"/>
</dbReference>
<dbReference type="EMBL" id="RAPK01000011">
    <property type="protein sequence ID" value="RKD69678.1"/>
    <property type="molecule type" value="Genomic_DNA"/>
</dbReference>
<dbReference type="SUPFAM" id="SSF82714">
    <property type="entry name" value="Multidrug efflux transporter AcrB TolC docking domain, DN and DC subdomains"/>
    <property type="match status" value="2"/>
</dbReference>
<sequence length="1118" mass="120408">MKMWDLSIKRPKFTIVIMLVLLILGAVSLTRLPIQLFPDVEAPVAAVSTSYPGAGPEEVLNDVTENLEEELSTVSGLDQLTSQSLEGSSIVIMEFTADTDIEDVETEVVSTITQADLPDDAGTPAFLQFDPSMFPSIQLAVSGGGDEVPAFQEETASLERELSRVDGVASISESGSLTEQYEVVLDQAELENAGISQSDVVQVIRGQEAAVPGGVIVDEEQGETISTRILSELTSPEEIEELTVSQDPESGDAVPLSDVAEISLQTEEEDVITRVNQESSIQLDVMQESDADTTQVSSDFNEELDSLLDESEYSGLEAISLYDEGEYVQDSINSVITALVSGGILAMVVLFAFLRNLKTPLIIGIAIPFSIITTFALFFFTNISLNMMTLGGLALGIGMLVDNSIVVVENIYRHLSMKKTPKQAAADGTREVAGAITASTLTTVSIFLPVVFITGLVGDLFAPLSIAVAFSLIASLFVAVTIVPMIASRILTAPKEEVEKKRKNSSMMKRVERVSRWTLRRRAVVIAITFATLIIGALGLTTTGVEFLPDSDEGIALVEVEHEEGTTLGRTEETIAQIEEELDDDSDIESYLSTIGSTSQQGGLSSESHTAEIIVNLVDAGERDTTTAEFTESLADEIEDIDDAADIEVQDFAQAGLGGEPNTYSFTIEDPDSERLATKSGEIVEALEDESIIRSATSTEEETAPELQVSIDREAAEDEGLAPAQIAEAVNTATGGEVAGSITTDSNDTYNVNVRYADSVLESAENFEDISIPNQEGDYITLSDVAEIEEGQSPAVINRADMITSADFDVLYQASSDLSDASEVVDDVIDDVGLAGDAEFVVGGDQAMIDDLIGDVSLAFVLGLIFIYLVMAAQFESFKYPFIIMFTVPLFVIGVMLALTITQNPISAMALIGVIVLAGIVVNNAIVLVDYINQQKQKGLPTVEAIVSGVQDRTRPILITAITTILGIIPLALGIGEGAEIIQPMGIVIIGGLISSTFLTLFVIPVIYSLFDKSTRNMNKKFMTPDGQVVYKRDLDTDTTSVQPVDKREKYLASEHAATQETIETKDTKTNNEITTETKDQETKDQYSKDEIVGILEELVKKTKSSSDDNKNNNNNRE</sequence>
<dbReference type="AlphaFoldDB" id="A0A419UX05"/>
<dbReference type="Gene3D" id="1.20.1640.10">
    <property type="entry name" value="Multidrug efflux transporter AcrB transmembrane domain"/>
    <property type="match status" value="2"/>
</dbReference>
<feature type="transmembrane region" description="Helical" evidence="2">
    <location>
        <begin position="335"/>
        <end position="354"/>
    </location>
</feature>
<feature type="transmembrane region" description="Helical" evidence="2">
    <location>
        <begin position="523"/>
        <end position="541"/>
    </location>
</feature>
<dbReference type="SUPFAM" id="SSF82866">
    <property type="entry name" value="Multidrug efflux transporter AcrB transmembrane domain"/>
    <property type="match status" value="2"/>
</dbReference>
<feature type="transmembrane region" description="Helical" evidence="2">
    <location>
        <begin position="432"/>
        <end position="454"/>
    </location>
</feature>
<name>A0A419UX05_9BACL</name>
<organism evidence="3 4">
    <name type="scientific">Sinobaca qinghaiensis</name>
    <dbReference type="NCBI Taxonomy" id="342944"/>
    <lineage>
        <taxon>Bacteria</taxon>
        <taxon>Bacillati</taxon>
        <taxon>Bacillota</taxon>
        <taxon>Bacilli</taxon>
        <taxon>Bacillales</taxon>
        <taxon>Sporolactobacillaceae</taxon>
        <taxon>Sinobaca</taxon>
    </lineage>
</organism>
<dbReference type="Pfam" id="PF00873">
    <property type="entry name" value="ACR_tran"/>
    <property type="match status" value="1"/>
</dbReference>
<feature type="transmembrane region" description="Helical" evidence="2">
    <location>
        <begin position="908"/>
        <end position="929"/>
    </location>
</feature>
<feature type="transmembrane region" description="Helical" evidence="2">
    <location>
        <begin position="361"/>
        <end position="380"/>
    </location>
</feature>
<evidence type="ECO:0000313" key="3">
    <source>
        <dbReference type="EMBL" id="RKD69678.1"/>
    </source>
</evidence>
<feature type="transmembrane region" description="Helical" evidence="2">
    <location>
        <begin position="957"/>
        <end position="975"/>
    </location>
</feature>
<dbReference type="InterPro" id="IPR027463">
    <property type="entry name" value="AcrB_DN_DC_subdom"/>
</dbReference>
<keyword evidence="2" id="KW-1133">Transmembrane helix</keyword>
<keyword evidence="4" id="KW-1185">Reference proteome</keyword>
<gene>
    <name evidence="3" type="ORF">ATL39_3104</name>
</gene>
<dbReference type="InterPro" id="IPR001036">
    <property type="entry name" value="Acrflvin-R"/>
</dbReference>
<dbReference type="PANTHER" id="PTHR32063:SF0">
    <property type="entry name" value="SWARMING MOTILITY PROTEIN SWRC"/>
    <property type="match status" value="1"/>
</dbReference>
<dbReference type="PANTHER" id="PTHR32063">
    <property type="match status" value="1"/>
</dbReference>
<dbReference type="GO" id="GO:0005886">
    <property type="term" value="C:plasma membrane"/>
    <property type="evidence" value="ECO:0007669"/>
    <property type="project" value="TreeGrafter"/>
</dbReference>
<feature type="transmembrane region" description="Helical" evidence="2">
    <location>
        <begin position="852"/>
        <end position="870"/>
    </location>
</feature>
<keyword evidence="2" id="KW-0812">Transmembrane</keyword>
<feature type="region of interest" description="Disordered" evidence="1">
    <location>
        <begin position="1056"/>
        <end position="1088"/>
    </location>
</feature>
<dbReference type="Gene3D" id="3.30.2090.10">
    <property type="entry name" value="Multidrug efflux transporter AcrB TolC docking domain, DN and DC subdomains"/>
    <property type="match status" value="2"/>
</dbReference>
<dbReference type="Gene3D" id="3.30.70.1320">
    <property type="entry name" value="Multidrug efflux transporter AcrB pore domain like"/>
    <property type="match status" value="1"/>
</dbReference>
<dbReference type="OrthoDB" id="9757876at2"/>
<keyword evidence="2" id="KW-0472">Membrane</keyword>
<accession>A0A419UX05</accession>
<feature type="transmembrane region" description="Helical" evidence="2">
    <location>
        <begin position="987"/>
        <end position="1011"/>
    </location>
</feature>
<dbReference type="Gene3D" id="3.30.70.1430">
    <property type="entry name" value="Multidrug efflux transporter AcrB pore domain"/>
    <property type="match status" value="2"/>
</dbReference>
<evidence type="ECO:0000313" key="4">
    <source>
        <dbReference type="Proteomes" id="UP000285120"/>
    </source>
</evidence>
<feature type="compositionally biased region" description="Basic and acidic residues" evidence="1">
    <location>
        <begin position="1063"/>
        <end position="1088"/>
    </location>
</feature>
<proteinExistence type="predicted"/>
<reference evidence="3 4" key="1">
    <citation type="submission" date="2018-09" db="EMBL/GenBank/DDBJ databases">
        <title>Genomic Encyclopedia of Archaeal and Bacterial Type Strains, Phase II (KMG-II): from individual species to whole genera.</title>
        <authorList>
            <person name="Goeker M."/>
        </authorList>
    </citation>
    <scope>NUCLEOTIDE SEQUENCE [LARGE SCALE GENOMIC DNA]</scope>
    <source>
        <strain evidence="3 4">DSM 17008</strain>
    </source>
</reference>
<feature type="transmembrane region" description="Helical" evidence="2">
    <location>
        <begin position="460"/>
        <end position="487"/>
    </location>
</feature>
<protein>
    <submittedName>
        <fullName evidence="3">HAE1 family hydrophobic/amphiphilic exporter-1</fullName>
    </submittedName>
</protein>
<feature type="transmembrane region" description="Helical" evidence="2">
    <location>
        <begin position="392"/>
        <end position="412"/>
    </location>
</feature>
<dbReference type="GO" id="GO:0042910">
    <property type="term" value="F:xenobiotic transmembrane transporter activity"/>
    <property type="evidence" value="ECO:0007669"/>
    <property type="project" value="TreeGrafter"/>
</dbReference>
<feature type="transmembrane region" description="Helical" evidence="2">
    <location>
        <begin position="882"/>
        <end position="902"/>
    </location>
</feature>
<evidence type="ECO:0000256" key="1">
    <source>
        <dbReference type="SAM" id="MobiDB-lite"/>
    </source>
</evidence>
<dbReference type="RefSeq" id="WP_120194237.1">
    <property type="nucleotide sequence ID" value="NZ_RAPK01000011.1"/>
</dbReference>
<dbReference type="Proteomes" id="UP000285120">
    <property type="component" value="Unassembled WGS sequence"/>
</dbReference>